<dbReference type="Gene3D" id="3.40.1350.10">
    <property type="match status" value="1"/>
</dbReference>
<dbReference type="GO" id="GO:0003677">
    <property type="term" value="F:DNA binding"/>
    <property type="evidence" value="ECO:0007669"/>
    <property type="project" value="InterPro"/>
</dbReference>
<dbReference type="EMBL" id="PCSZ01000070">
    <property type="protein sequence ID" value="PIP60321.1"/>
    <property type="molecule type" value="Genomic_DNA"/>
</dbReference>
<comment type="caution">
    <text evidence="2">The sequence shown here is derived from an EMBL/GenBank/DDBJ whole genome shotgun (WGS) entry which is preliminary data.</text>
</comment>
<accession>A0A2H0BRP7</accession>
<gene>
    <name evidence="2" type="ORF">COX00_03835</name>
</gene>
<dbReference type="InterPro" id="IPR007560">
    <property type="entry name" value="Restrct_endonuc_IV_Mrr"/>
</dbReference>
<name>A0A2H0BRP7_9BACT</name>
<dbReference type="Proteomes" id="UP000231581">
    <property type="component" value="Unassembled WGS sequence"/>
</dbReference>
<dbReference type="InterPro" id="IPR011856">
    <property type="entry name" value="tRNA_endonuc-like_dom_sf"/>
</dbReference>
<feature type="domain" description="Restriction endonuclease type IV Mrr" evidence="1">
    <location>
        <begin position="60"/>
        <end position="108"/>
    </location>
</feature>
<organism evidence="2 3">
    <name type="scientific">Candidatus Uhrbacteria bacterium CG22_combo_CG10-13_8_21_14_all_47_17</name>
    <dbReference type="NCBI Taxonomy" id="1975041"/>
    <lineage>
        <taxon>Bacteria</taxon>
        <taxon>Candidatus Uhriibacteriota</taxon>
    </lineage>
</organism>
<dbReference type="GO" id="GO:0004519">
    <property type="term" value="F:endonuclease activity"/>
    <property type="evidence" value="ECO:0007669"/>
    <property type="project" value="InterPro"/>
</dbReference>
<reference evidence="2 3" key="1">
    <citation type="submission" date="2017-09" db="EMBL/GenBank/DDBJ databases">
        <title>Depth-based differentiation of microbial function through sediment-hosted aquifers and enrichment of novel symbionts in the deep terrestrial subsurface.</title>
        <authorList>
            <person name="Probst A.J."/>
            <person name="Ladd B."/>
            <person name="Jarett J.K."/>
            <person name="Geller-Mcgrath D.E."/>
            <person name="Sieber C.M."/>
            <person name="Emerson J.B."/>
            <person name="Anantharaman K."/>
            <person name="Thomas B.C."/>
            <person name="Malmstrom R."/>
            <person name="Stieglmeier M."/>
            <person name="Klingl A."/>
            <person name="Woyke T."/>
            <person name="Ryan C.M."/>
            <person name="Banfield J.F."/>
        </authorList>
    </citation>
    <scope>NUCLEOTIDE SEQUENCE [LARGE SCALE GENOMIC DNA]</scope>
    <source>
        <strain evidence="2">CG22_combo_CG10-13_8_21_14_all_47_17</strain>
    </source>
</reference>
<dbReference type="Pfam" id="PF04471">
    <property type="entry name" value="Mrr_cat"/>
    <property type="match status" value="1"/>
</dbReference>
<sequence length="134" mass="14821">MLAPVNEAAHEATSAELELFDRPDAIVIVLMRHVLSEKPFRQLLDVPDALVKIATVLNADLIGAMSGDVSKDIFVTTSTFDDSAIRKAKDAHDHKIVLIDGDRLADLMIKYDVGVQVRTKLEMKEIDDGFFEAN</sequence>
<evidence type="ECO:0000313" key="3">
    <source>
        <dbReference type="Proteomes" id="UP000231581"/>
    </source>
</evidence>
<evidence type="ECO:0000313" key="2">
    <source>
        <dbReference type="EMBL" id="PIP60321.1"/>
    </source>
</evidence>
<dbReference type="GO" id="GO:0009307">
    <property type="term" value="P:DNA restriction-modification system"/>
    <property type="evidence" value="ECO:0007669"/>
    <property type="project" value="InterPro"/>
</dbReference>
<protein>
    <recommendedName>
        <fullName evidence="1">Restriction endonuclease type IV Mrr domain-containing protein</fullName>
    </recommendedName>
</protein>
<proteinExistence type="predicted"/>
<evidence type="ECO:0000259" key="1">
    <source>
        <dbReference type="Pfam" id="PF04471"/>
    </source>
</evidence>
<dbReference type="AlphaFoldDB" id="A0A2H0BRP7"/>